<evidence type="ECO:0000313" key="3">
    <source>
        <dbReference type="EMBL" id="AQS56136.1"/>
    </source>
</evidence>
<dbReference type="STRING" id="1471761.B0W44_10530"/>
<dbReference type="CDD" id="cd05566">
    <property type="entry name" value="PTS_IIB_galactitol"/>
    <property type="match status" value="1"/>
</dbReference>
<gene>
    <name evidence="3" type="ORF">B0W44_10530</name>
</gene>
<dbReference type="GO" id="GO:0009401">
    <property type="term" value="P:phosphoenolpyruvate-dependent sugar phosphotransferase system"/>
    <property type="evidence" value="ECO:0007669"/>
    <property type="project" value="InterPro"/>
</dbReference>
<evidence type="ECO:0000256" key="1">
    <source>
        <dbReference type="ARBA" id="ARBA00022679"/>
    </source>
</evidence>
<proteinExistence type="predicted"/>
<dbReference type="InterPro" id="IPR036095">
    <property type="entry name" value="PTS_EIIB-like_sf"/>
</dbReference>
<dbReference type="Proteomes" id="UP000188603">
    <property type="component" value="Chromosome"/>
</dbReference>
<dbReference type="InterPro" id="IPR003501">
    <property type="entry name" value="PTS_EIIB_2/3"/>
</dbReference>
<reference evidence="3 4" key="1">
    <citation type="journal article" date="2015" name="Int. J. Syst. Evol. Microbiol.">
        <title>Novibacillus thermophilus gen. nov., sp. nov., a Gram-staining-negative and moderately thermophilic member of the family Thermoactinomycetaceae.</title>
        <authorList>
            <person name="Yang G."/>
            <person name="Chen J."/>
            <person name="Zhou S."/>
        </authorList>
    </citation>
    <scope>NUCLEOTIDE SEQUENCE [LARGE SCALE GENOMIC DNA]</scope>
    <source>
        <strain evidence="3 4">SG-1</strain>
    </source>
</reference>
<keyword evidence="1" id="KW-0808">Transferase</keyword>
<dbReference type="PROSITE" id="PS51099">
    <property type="entry name" value="PTS_EIIB_TYPE_2"/>
    <property type="match status" value="1"/>
</dbReference>
<accession>A0A1U9K805</accession>
<dbReference type="RefSeq" id="WP_077719996.1">
    <property type="nucleotide sequence ID" value="NZ_CP019699.1"/>
</dbReference>
<dbReference type="KEGG" id="ntr:B0W44_10530"/>
<protein>
    <submittedName>
        <fullName evidence="3">PTS galactitol transporter subunit IIB</fullName>
    </submittedName>
</protein>
<name>A0A1U9K805_9BACL</name>
<evidence type="ECO:0000259" key="2">
    <source>
        <dbReference type="PROSITE" id="PS51099"/>
    </source>
</evidence>
<sequence>MKKKILVVCGTGIATSTVATQKLKQFLENKGIEAQVEQAKVMEIGSKAEQFDLIVATTQVSSDVKTPVVNAVPLLTGVGLDEFYEKVEKALTEK</sequence>
<evidence type="ECO:0000313" key="4">
    <source>
        <dbReference type="Proteomes" id="UP000188603"/>
    </source>
</evidence>
<dbReference type="AlphaFoldDB" id="A0A1U9K805"/>
<dbReference type="SUPFAM" id="SSF52794">
    <property type="entry name" value="PTS system IIB component-like"/>
    <property type="match status" value="1"/>
</dbReference>
<dbReference type="OrthoDB" id="6505030at2"/>
<organism evidence="3 4">
    <name type="scientific">Novibacillus thermophilus</name>
    <dbReference type="NCBI Taxonomy" id="1471761"/>
    <lineage>
        <taxon>Bacteria</taxon>
        <taxon>Bacillati</taxon>
        <taxon>Bacillota</taxon>
        <taxon>Bacilli</taxon>
        <taxon>Bacillales</taxon>
        <taxon>Thermoactinomycetaceae</taxon>
        <taxon>Novibacillus</taxon>
    </lineage>
</organism>
<dbReference type="Gene3D" id="3.40.50.2300">
    <property type="match status" value="1"/>
</dbReference>
<dbReference type="Pfam" id="PF02302">
    <property type="entry name" value="PTS_IIB"/>
    <property type="match status" value="1"/>
</dbReference>
<dbReference type="EMBL" id="CP019699">
    <property type="protein sequence ID" value="AQS56136.1"/>
    <property type="molecule type" value="Genomic_DNA"/>
</dbReference>
<keyword evidence="4" id="KW-1185">Reference proteome</keyword>
<dbReference type="InterPro" id="IPR013011">
    <property type="entry name" value="PTS_EIIB_2"/>
</dbReference>
<dbReference type="GO" id="GO:0008982">
    <property type="term" value="F:protein-N(PI)-phosphohistidine-sugar phosphotransferase activity"/>
    <property type="evidence" value="ECO:0007669"/>
    <property type="project" value="InterPro"/>
</dbReference>
<feature type="domain" description="PTS EIIB type-2" evidence="2">
    <location>
        <begin position="3"/>
        <end position="94"/>
    </location>
</feature>